<evidence type="ECO:0000256" key="2">
    <source>
        <dbReference type="ARBA" id="ARBA00023027"/>
    </source>
</evidence>
<evidence type="ECO:0000259" key="3">
    <source>
        <dbReference type="Pfam" id="PF01232"/>
    </source>
</evidence>
<dbReference type="OrthoDB" id="271711at2"/>
<evidence type="ECO:0000313" key="5">
    <source>
        <dbReference type="EMBL" id="OLP62318.1"/>
    </source>
</evidence>
<feature type="domain" description="Mannitol dehydrogenase C-terminal" evidence="4">
    <location>
        <begin position="289"/>
        <end position="477"/>
    </location>
</feature>
<dbReference type="InterPro" id="IPR050988">
    <property type="entry name" value="Mannitol_DH/Oxidoreductase"/>
</dbReference>
<dbReference type="PANTHER" id="PTHR43362:SF1">
    <property type="entry name" value="MANNITOL DEHYDROGENASE 2-RELATED"/>
    <property type="match status" value="1"/>
</dbReference>
<dbReference type="InterPro" id="IPR008927">
    <property type="entry name" value="6-PGluconate_DH-like_C_sf"/>
</dbReference>
<accession>A0A1Q9B2S9</accession>
<keyword evidence="6" id="KW-1185">Reference proteome</keyword>
<dbReference type="InterPro" id="IPR013131">
    <property type="entry name" value="Mannitol_DH_N"/>
</dbReference>
<dbReference type="InterPro" id="IPR000669">
    <property type="entry name" value="Mannitol_DH"/>
</dbReference>
<dbReference type="SUPFAM" id="SSF48179">
    <property type="entry name" value="6-phosphogluconate dehydrogenase C-terminal domain-like"/>
    <property type="match status" value="1"/>
</dbReference>
<feature type="domain" description="Mannitol dehydrogenase N-terminal" evidence="3">
    <location>
        <begin position="32"/>
        <end position="280"/>
    </location>
</feature>
<dbReference type="Gene3D" id="1.10.1040.10">
    <property type="entry name" value="N-(1-d-carboxylethyl)-l-norvaline Dehydrogenase, domain 2"/>
    <property type="match status" value="1"/>
</dbReference>
<evidence type="ECO:0000256" key="1">
    <source>
        <dbReference type="ARBA" id="ARBA00023002"/>
    </source>
</evidence>
<comment type="caution">
    <text evidence="5">The sequence shown here is derived from an EMBL/GenBank/DDBJ whole genome shotgun (WGS) entry which is preliminary data.</text>
</comment>
<dbReference type="InterPro" id="IPR013118">
    <property type="entry name" value="Mannitol_DH_C"/>
</dbReference>
<keyword evidence="2" id="KW-0520">NAD</keyword>
<organism evidence="5 6">
    <name type="scientific">Xaviernesmea oryzae</name>
    <dbReference type="NCBI Taxonomy" id="464029"/>
    <lineage>
        <taxon>Bacteria</taxon>
        <taxon>Pseudomonadati</taxon>
        <taxon>Pseudomonadota</taxon>
        <taxon>Alphaproteobacteria</taxon>
        <taxon>Hyphomicrobiales</taxon>
        <taxon>Rhizobiaceae</taxon>
        <taxon>Rhizobium/Agrobacterium group</taxon>
        <taxon>Xaviernesmea</taxon>
    </lineage>
</organism>
<dbReference type="InterPro" id="IPR023027">
    <property type="entry name" value="Mannitol_DH_CS"/>
</dbReference>
<dbReference type="Proteomes" id="UP000186364">
    <property type="component" value="Unassembled WGS sequence"/>
</dbReference>
<evidence type="ECO:0000313" key="6">
    <source>
        <dbReference type="Proteomes" id="UP000186364"/>
    </source>
</evidence>
<dbReference type="Pfam" id="PF01232">
    <property type="entry name" value="Mannitol_dh"/>
    <property type="match status" value="1"/>
</dbReference>
<keyword evidence="1" id="KW-0560">Oxidoreductase</keyword>
<dbReference type="EMBL" id="MKIP01000026">
    <property type="protein sequence ID" value="OLP62318.1"/>
    <property type="molecule type" value="Genomic_DNA"/>
</dbReference>
<dbReference type="Pfam" id="PF08125">
    <property type="entry name" value="Mannitol_dh_C"/>
    <property type="match status" value="1"/>
</dbReference>
<dbReference type="SUPFAM" id="SSF51735">
    <property type="entry name" value="NAD(P)-binding Rossmann-fold domains"/>
    <property type="match status" value="1"/>
</dbReference>
<dbReference type="Gene3D" id="3.40.50.720">
    <property type="entry name" value="NAD(P)-binding Rossmann-like Domain"/>
    <property type="match status" value="1"/>
</dbReference>
<name>A0A1Q9B2S9_9HYPH</name>
<dbReference type="GO" id="GO:0019594">
    <property type="term" value="P:mannitol metabolic process"/>
    <property type="evidence" value="ECO:0007669"/>
    <property type="project" value="InterPro"/>
</dbReference>
<evidence type="ECO:0000259" key="4">
    <source>
        <dbReference type="Pfam" id="PF08125"/>
    </source>
</evidence>
<dbReference type="PRINTS" id="PR00084">
    <property type="entry name" value="MTLDHDRGNASE"/>
</dbReference>
<proteinExistence type="predicted"/>
<dbReference type="GO" id="GO:0016616">
    <property type="term" value="F:oxidoreductase activity, acting on the CH-OH group of donors, NAD or NADP as acceptor"/>
    <property type="evidence" value="ECO:0007669"/>
    <property type="project" value="TreeGrafter"/>
</dbReference>
<dbReference type="RefSeq" id="WP_075625618.1">
    <property type="nucleotide sequence ID" value="NZ_FOAM01000016.1"/>
</dbReference>
<dbReference type="InterPro" id="IPR013328">
    <property type="entry name" value="6PGD_dom2"/>
</dbReference>
<gene>
    <name evidence="5" type="ORF">BJF93_23445</name>
</gene>
<dbReference type="PROSITE" id="PS00974">
    <property type="entry name" value="MANNITOL_DHGENASE"/>
    <property type="match status" value="1"/>
</dbReference>
<dbReference type="AlphaFoldDB" id="A0A1Q9B2S9"/>
<reference evidence="5 6" key="1">
    <citation type="submission" date="2016-09" db="EMBL/GenBank/DDBJ databases">
        <title>Rhizobium sp. nov., a novel species isolated from the rice rhizosphere.</title>
        <authorList>
            <person name="Zhao J."/>
            <person name="Zhang X."/>
        </authorList>
    </citation>
    <scope>NUCLEOTIDE SEQUENCE [LARGE SCALE GENOMIC DNA]</scope>
    <source>
        <strain evidence="5 6">1.7048</strain>
    </source>
</reference>
<protein>
    <submittedName>
        <fullName evidence="5">Mannitol dehydrogenase</fullName>
    </submittedName>
</protein>
<sequence>MTETTPLSLATLGAISATATVPAYERSQLTPGIVHFGVGNFHRAHQAVYLDDLFNLGRDHDWAIIGAGVTSYDAAMRDKLKTQDYLTTVVEQDVGRSAARVTGAMIDVLDPMDRKALVEKLADPTIRIVSMTITEGGYFINPATGLFDPSHPAIAADAATPDDAKTVFGLILAGLKARRAAGTIPFTVMSCDNIPGNGHVTQNAVTGLARLSDPEFADWIEATVAFPNGMVDRITPATGAREIEIAAKDYAIADQWPVFCEEFKQWVLEDHFPAGRPALEEVGVQFVEDVAPFEHMKIRILNGGHAAIAYPGELLDIHFVHEAMEDETIRAFLAKLERTEIVTCVPAVPGVVLDDYIALIERRFANPKIGDTIARLAQDGSNRQPKFILPSTADRLSRNEDVQGLALVSALWCRYFQGTSDSGRAITFNDANAERLKAAALKAKENPLEFLALDDIFGQVAQSEIFRKRFTQALTALTETGTRATLEAYLAGKLGD</sequence>
<dbReference type="PANTHER" id="PTHR43362">
    <property type="entry name" value="MANNITOL DEHYDROGENASE DSF1-RELATED"/>
    <property type="match status" value="1"/>
</dbReference>
<dbReference type="InterPro" id="IPR036291">
    <property type="entry name" value="NAD(P)-bd_dom_sf"/>
</dbReference>